<reference evidence="2 3" key="1">
    <citation type="journal article" date="2013" name="Genome Announc.">
        <title>Draft Genome Sequence of a Highly Flagellated, Fast-Swimming Archaeon, Methanocaldococcus villosus Strain KIN24-T80 (DSM 22612).</title>
        <authorList>
            <person name="Thennarasu S."/>
            <person name="Polireddy D."/>
            <person name="Antony A."/>
            <person name="Yada M.R."/>
            <person name="Algarawi S."/>
            <person name="Sivakumar N."/>
        </authorList>
    </citation>
    <scope>NUCLEOTIDE SEQUENCE [LARGE SCALE GENOMIC DNA]</scope>
    <source>
        <strain evidence="2 3">KIN24-T80</strain>
    </source>
</reference>
<keyword evidence="1" id="KW-1133">Transmembrane helix</keyword>
<feature type="transmembrane region" description="Helical" evidence="1">
    <location>
        <begin position="37"/>
        <end position="54"/>
    </location>
</feature>
<proteinExistence type="predicted"/>
<sequence length="101" mass="11436">MNLFEINIAIVCFIVGNFLGLNYSYNKYPFPYVENKIDMLALILSILGGILLNTPLYDLGILLLSFPFGMRPGYGRIEFILGLSLAIILYLVKKWMLIGNI</sequence>
<accession>N6V0G9</accession>
<keyword evidence="1" id="KW-0812">Transmembrane</keyword>
<keyword evidence="1" id="KW-0472">Membrane</keyword>
<dbReference type="RefSeq" id="WP_004592812.1">
    <property type="nucleotide sequence ID" value="NZ_APMM01000044.1"/>
</dbReference>
<dbReference type="PATRIC" id="fig|1069083.5.peg.1123"/>
<protein>
    <submittedName>
        <fullName evidence="2">Uncharacterized protein</fullName>
    </submittedName>
</protein>
<dbReference type="InterPro" id="IPR019211">
    <property type="entry name" value="EhaL"/>
</dbReference>
<name>N6V0G9_9EURY</name>
<gene>
    <name evidence="2" type="ORF">J422_05763</name>
</gene>
<evidence type="ECO:0000256" key="1">
    <source>
        <dbReference type="SAM" id="Phobius"/>
    </source>
</evidence>
<dbReference type="STRING" id="1069083.GCA_000371805_01253"/>
<evidence type="ECO:0000313" key="2">
    <source>
        <dbReference type="EMBL" id="ENN95818.1"/>
    </source>
</evidence>
<feature type="transmembrane region" description="Helical" evidence="1">
    <location>
        <begin position="74"/>
        <end position="92"/>
    </location>
</feature>
<dbReference type="Pfam" id="PF09877">
    <property type="entry name" value="EhaL"/>
    <property type="match status" value="1"/>
</dbReference>
<organism evidence="2 3">
    <name type="scientific">Methanocaldococcus villosus KIN24-T80</name>
    <dbReference type="NCBI Taxonomy" id="1069083"/>
    <lineage>
        <taxon>Archaea</taxon>
        <taxon>Methanobacteriati</taxon>
        <taxon>Methanobacteriota</taxon>
        <taxon>Methanomada group</taxon>
        <taxon>Methanococci</taxon>
        <taxon>Methanococcales</taxon>
        <taxon>Methanocaldococcaceae</taxon>
        <taxon>Methanocaldococcus</taxon>
    </lineage>
</organism>
<dbReference type="AlphaFoldDB" id="N6V0G9"/>
<comment type="caution">
    <text evidence="2">The sequence shown here is derived from an EMBL/GenBank/DDBJ whole genome shotgun (WGS) entry which is preliminary data.</text>
</comment>
<feature type="transmembrane region" description="Helical" evidence="1">
    <location>
        <begin position="6"/>
        <end position="25"/>
    </location>
</feature>
<keyword evidence="3" id="KW-1185">Reference proteome</keyword>
<dbReference type="OrthoDB" id="64436at2157"/>
<dbReference type="Proteomes" id="UP000053695">
    <property type="component" value="Unassembled WGS sequence"/>
</dbReference>
<evidence type="ECO:0000313" key="3">
    <source>
        <dbReference type="Proteomes" id="UP000053695"/>
    </source>
</evidence>
<dbReference type="EMBL" id="APMM01000044">
    <property type="protein sequence ID" value="ENN95818.1"/>
    <property type="molecule type" value="Genomic_DNA"/>
</dbReference>